<dbReference type="PANTHER" id="PTHR45753">
    <property type="entry name" value="ORNITHINE CARBAMOYLTRANSFERASE, MITOCHONDRIAL"/>
    <property type="match status" value="1"/>
</dbReference>
<keyword evidence="10" id="KW-1185">Reference proteome</keyword>
<accession>A0A0S4LAF7</accession>
<dbReference type="NCBIfam" id="NF001986">
    <property type="entry name" value="PRK00779.1"/>
    <property type="match status" value="1"/>
</dbReference>
<dbReference type="InterPro" id="IPR024904">
    <property type="entry name" value="OTCase_ArgI"/>
</dbReference>
<comment type="catalytic activity">
    <reaction evidence="5 6">
        <text>carbamoyl phosphate + L-ornithine = L-citrulline + phosphate + H(+)</text>
        <dbReference type="Rhea" id="RHEA:19513"/>
        <dbReference type="ChEBI" id="CHEBI:15378"/>
        <dbReference type="ChEBI" id="CHEBI:43474"/>
        <dbReference type="ChEBI" id="CHEBI:46911"/>
        <dbReference type="ChEBI" id="CHEBI:57743"/>
        <dbReference type="ChEBI" id="CHEBI:58228"/>
        <dbReference type="EC" id="2.1.3.3"/>
    </reaction>
</comment>
<reference evidence="9 10" key="1">
    <citation type="submission" date="2015-10" db="EMBL/GenBank/DDBJ databases">
        <authorList>
            <person name="Gilbert D.G."/>
        </authorList>
    </citation>
    <scope>NUCLEOTIDE SEQUENCE [LARGE SCALE GENOMIC DNA]</scope>
    <source>
        <strain evidence="9">COMA1</strain>
    </source>
</reference>
<evidence type="ECO:0000313" key="9">
    <source>
        <dbReference type="EMBL" id="CUS33806.1"/>
    </source>
</evidence>
<gene>
    <name evidence="9" type="primary">argF</name>
    <name evidence="9" type="ORF">COMA1_11350</name>
</gene>
<feature type="binding site" evidence="6">
    <location>
        <begin position="278"/>
        <end position="279"/>
    </location>
    <ligand>
        <name>carbamoyl phosphate</name>
        <dbReference type="ChEBI" id="CHEBI:58228"/>
    </ligand>
</feature>
<dbReference type="EMBL" id="CZQA01000001">
    <property type="protein sequence ID" value="CUS33806.1"/>
    <property type="molecule type" value="Genomic_DNA"/>
</dbReference>
<dbReference type="InterPro" id="IPR002292">
    <property type="entry name" value="Orn/put_carbamltrans"/>
</dbReference>
<feature type="binding site" evidence="6">
    <location>
        <begin position="65"/>
        <end position="68"/>
    </location>
    <ligand>
        <name>carbamoyl phosphate</name>
        <dbReference type="ChEBI" id="CHEBI:58228"/>
    </ligand>
</feature>
<dbReference type="PRINTS" id="PR00102">
    <property type="entry name" value="OTCASE"/>
</dbReference>
<name>A0A0S4LAF7_9BACT</name>
<evidence type="ECO:0000256" key="4">
    <source>
        <dbReference type="ARBA" id="ARBA00022679"/>
    </source>
</evidence>
<dbReference type="Proteomes" id="UP000199032">
    <property type="component" value="Unassembled WGS sequence"/>
</dbReference>
<comment type="subcellular location">
    <subcellularLocation>
        <location evidence="6">Cytoplasm</location>
    </subcellularLocation>
</comment>
<feature type="binding site" evidence="6">
    <location>
        <begin position="143"/>
        <end position="146"/>
    </location>
    <ligand>
        <name>carbamoyl phosphate</name>
        <dbReference type="ChEBI" id="CHEBI:58228"/>
    </ligand>
</feature>
<evidence type="ECO:0000313" key="10">
    <source>
        <dbReference type="Proteomes" id="UP000199032"/>
    </source>
</evidence>
<sequence>MSGRTQHPRGTKGYAKDLLDVATMPRMQVLALLRLASTLKKKQHQGIPHRLLRGKTLGLLFQKPSTRTRVSFEAGMNQLGGHALALPMSDIQLSRGETVADTARVISRYLDGIVIRTYDHAIVEEWATEATMPVINGLTDHSHPCQALSDLMTIQELKGRLKGLRLAYIGDGNNVANSLIEAGAKVGMHVVIGCPSGYQPDQRVIDRARMDGQATGAAVEVVENPLVAVKEADVVYTDVWISMGREREQARRLRILSPYQLNQRLLQRAKPDAIVMHCLPAHRGEEISADVLDGPQSVVIDQAENRLHMQKAILTQLLTRKKGAR</sequence>
<evidence type="ECO:0000256" key="6">
    <source>
        <dbReference type="HAMAP-Rule" id="MF_01109"/>
    </source>
</evidence>
<proteinExistence type="inferred from homology"/>
<dbReference type="InterPro" id="IPR036901">
    <property type="entry name" value="Asp/Orn_carbamoylTrfase_sf"/>
</dbReference>
<dbReference type="PANTHER" id="PTHR45753:SF3">
    <property type="entry name" value="ORNITHINE TRANSCARBAMYLASE, MITOCHONDRIAL"/>
    <property type="match status" value="1"/>
</dbReference>
<evidence type="ECO:0000256" key="1">
    <source>
        <dbReference type="ARBA" id="ARBA00004975"/>
    </source>
</evidence>
<comment type="pathway">
    <text evidence="1">Amino-acid biosynthesis; L-arginine biosynthesis; L-arginine from L-ornithine and carbamoyl phosphate: step 1/3.</text>
</comment>
<evidence type="ECO:0000256" key="5">
    <source>
        <dbReference type="ARBA" id="ARBA00048772"/>
    </source>
</evidence>
<keyword evidence="6" id="KW-0963">Cytoplasm</keyword>
<feature type="domain" description="Aspartate/ornithine carbamoyltransferase Asp/Orn-binding" evidence="7">
    <location>
        <begin position="162"/>
        <end position="315"/>
    </location>
</feature>
<feature type="binding site" evidence="6">
    <location>
        <position position="306"/>
    </location>
    <ligand>
        <name>carbamoyl phosphate</name>
        <dbReference type="ChEBI" id="CHEBI:58228"/>
    </ligand>
</feature>
<dbReference type="InterPro" id="IPR006130">
    <property type="entry name" value="Asp/Orn_carbamoylTrfase"/>
</dbReference>
<evidence type="ECO:0000256" key="2">
    <source>
        <dbReference type="ARBA" id="ARBA00007805"/>
    </source>
</evidence>
<dbReference type="RefSeq" id="WP_090745462.1">
    <property type="nucleotide sequence ID" value="NZ_CZQA01000001.1"/>
</dbReference>
<dbReference type="InterPro" id="IPR006131">
    <property type="entry name" value="Asp_carbamoyltransf_Asp/Orn-bd"/>
</dbReference>
<dbReference type="STRING" id="1742972.COMA1_11350"/>
<dbReference type="InterPro" id="IPR006132">
    <property type="entry name" value="Asp/Orn_carbamoyltranf_P-bd"/>
</dbReference>
<dbReference type="SUPFAM" id="SSF53671">
    <property type="entry name" value="Aspartate/ornithine carbamoyltransferase"/>
    <property type="match status" value="1"/>
</dbReference>
<dbReference type="PRINTS" id="PR00100">
    <property type="entry name" value="AOTCASE"/>
</dbReference>
<dbReference type="HAMAP" id="MF_01109">
    <property type="entry name" value="OTCase"/>
    <property type="match status" value="1"/>
</dbReference>
<evidence type="ECO:0000259" key="7">
    <source>
        <dbReference type="Pfam" id="PF00185"/>
    </source>
</evidence>
<dbReference type="AlphaFoldDB" id="A0A0S4LAF7"/>
<dbReference type="GO" id="GO:0042450">
    <property type="term" value="P:L-arginine biosynthetic process via ornithine"/>
    <property type="evidence" value="ECO:0007669"/>
    <property type="project" value="UniProtKB-UniRule"/>
</dbReference>
<dbReference type="EC" id="2.1.3.3" evidence="3 6"/>
<dbReference type="Pfam" id="PF00185">
    <property type="entry name" value="OTCace"/>
    <property type="match status" value="1"/>
</dbReference>
<dbReference type="GO" id="GO:0016597">
    <property type="term" value="F:amino acid binding"/>
    <property type="evidence" value="ECO:0007669"/>
    <property type="project" value="InterPro"/>
</dbReference>
<dbReference type="OrthoDB" id="9774690at2"/>
<dbReference type="NCBIfam" id="TIGR00658">
    <property type="entry name" value="orni_carb_tr"/>
    <property type="match status" value="1"/>
</dbReference>
<evidence type="ECO:0000256" key="3">
    <source>
        <dbReference type="ARBA" id="ARBA00013007"/>
    </source>
</evidence>
<keyword evidence="4 6" id="KW-0808">Transferase</keyword>
<feature type="binding site" evidence="6">
    <location>
        <position position="238"/>
    </location>
    <ligand>
        <name>L-ornithine</name>
        <dbReference type="ChEBI" id="CHEBI:46911"/>
    </ligand>
</feature>
<dbReference type="GO" id="GO:0019240">
    <property type="term" value="P:citrulline biosynthetic process"/>
    <property type="evidence" value="ECO:0007669"/>
    <property type="project" value="TreeGrafter"/>
</dbReference>
<evidence type="ECO:0000259" key="8">
    <source>
        <dbReference type="Pfam" id="PF02729"/>
    </source>
</evidence>
<dbReference type="GO" id="GO:0005737">
    <property type="term" value="C:cytoplasm"/>
    <property type="evidence" value="ECO:0007669"/>
    <property type="project" value="UniProtKB-SubCell"/>
</dbReference>
<dbReference type="Gene3D" id="3.40.50.1370">
    <property type="entry name" value="Aspartate/ornithine carbamoyltransferase"/>
    <property type="match status" value="2"/>
</dbReference>
<dbReference type="GO" id="GO:0004585">
    <property type="term" value="F:ornithine carbamoyltransferase activity"/>
    <property type="evidence" value="ECO:0007669"/>
    <property type="project" value="UniProtKB-UniRule"/>
</dbReference>
<organism evidence="9 10">
    <name type="scientific">Candidatus Nitrospira nitrosa</name>
    <dbReference type="NCBI Taxonomy" id="1742972"/>
    <lineage>
        <taxon>Bacteria</taxon>
        <taxon>Pseudomonadati</taxon>
        <taxon>Nitrospirota</taxon>
        <taxon>Nitrospiria</taxon>
        <taxon>Nitrospirales</taxon>
        <taxon>Nitrospiraceae</taxon>
        <taxon>Nitrospira</taxon>
    </lineage>
</organism>
<dbReference type="PROSITE" id="PS00097">
    <property type="entry name" value="CARBAMOYLTRANSFERASE"/>
    <property type="match status" value="1"/>
</dbReference>
<feature type="domain" description="Aspartate/ornithine carbamoyltransferase carbamoyl-P binding" evidence="8">
    <location>
        <begin position="16"/>
        <end position="156"/>
    </location>
</feature>
<dbReference type="Pfam" id="PF02729">
    <property type="entry name" value="OTCace_N"/>
    <property type="match status" value="1"/>
</dbReference>
<comment type="similarity">
    <text evidence="2 6">Belongs to the aspartate/ornithine carbamoyltransferase superfamily. OTCase family.</text>
</comment>
<feature type="binding site" evidence="6">
    <location>
        <position position="92"/>
    </location>
    <ligand>
        <name>carbamoyl phosphate</name>
        <dbReference type="ChEBI" id="CHEBI:58228"/>
    </ligand>
</feature>
<dbReference type="FunFam" id="3.40.50.1370:FF:000008">
    <property type="entry name" value="Ornithine carbamoyltransferase"/>
    <property type="match status" value="1"/>
</dbReference>
<feature type="binding site" evidence="6">
    <location>
        <position position="116"/>
    </location>
    <ligand>
        <name>carbamoyl phosphate</name>
        <dbReference type="ChEBI" id="CHEBI:58228"/>
    </ligand>
</feature>
<feature type="binding site" evidence="6">
    <location>
        <position position="174"/>
    </location>
    <ligand>
        <name>L-ornithine</name>
        <dbReference type="ChEBI" id="CHEBI:46911"/>
    </ligand>
</feature>
<feature type="binding site" evidence="6">
    <location>
        <begin position="242"/>
        <end position="243"/>
    </location>
    <ligand>
        <name>L-ornithine</name>
        <dbReference type="ChEBI" id="CHEBI:46911"/>
    </ligand>
</feature>
<protein>
    <recommendedName>
        <fullName evidence="3 6">Ornithine carbamoyltransferase</fullName>
        <shortName evidence="6">OTCase</shortName>
        <ecNumber evidence="3 6">2.1.3.3</ecNumber>
    </recommendedName>
</protein>